<evidence type="ECO:0000256" key="1">
    <source>
        <dbReference type="SAM" id="Phobius"/>
    </source>
</evidence>
<name>A0ABP1GDL8_9CHLO</name>
<dbReference type="InterPro" id="IPR009688">
    <property type="entry name" value="FAM210A/B-like_dom"/>
</dbReference>
<dbReference type="PROSITE" id="PS51257">
    <property type="entry name" value="PROKAR_LIPOPROTEIN"/>
    <property type="match status" value="1"/>
</dbReference>
<protein>
    <submittedName>
        <fullName evidence="3">G13403 protein</fullName>
    </submittedName>
</protein>
<proteinExistence type="predicted"/>
<keyword evidence="1" id="KW-0472">Membrane</keyword>
<sequence>MSKLQELFKKYGKIGIGVHLSIYAATLAGCYFAAQNKFKLEHYLIDYGLLTEKDLKADANPEERSWIAKAVTSGGSSFAIAFLCTKALLPVRVPLTLGLTPVVARILHPRVATQAQQEAVQQIKQASKKL</sequence>
<dbReference type="Pfam" id="PF06916">
    <property type="entry name" value="FAM210A-B_dom"/>
    <property type="match status" value="1"/>
</dbReference>
<dbReference type="PANTHER" id="PTHR21377:SF0">
    <property type="entry name" value="PROTEIN FAM210B, MITOCHONDRIAL"/>
    <property type="match status" value="1"/>
</dbReference>
<dbReference type="PANTHER" id="PTHR21377">
    <property type="entry name" value="PROTEIN FAM210B, MITOCHONDRIAL"/>
    <property type="match status" value="1"/>
</dbReference>
<evidence type="ECO:0000313" key="3">
    <source>
        <dbReference type="EMBL" id="CAL5229972.1"/>
    </source>
</evidence>
<keyword evidence="4" id="KW-1185">Reference proteome</keyword>
<dbReference type="InterPro" id="IPR045866">
    <property type="entry name" value="FAM210A/B-like"/>
</dbReference>
<feature type="domain" description="DUF1279" evidence="2">
    <location>
        <begin position="3"/>
        <end position="102"/>
    </location>
</feature>
<keyword evidence="1" id="KW-1133">Transmembrane helix</keyword>
<keyword evidence="1" id="KW-0812">Transmembrane</keyword>
<gene>
    <name evidence="3" type="primary">g13403</name>
    <name evidence="3" type="ORF">VP750_LOCUS11878</name>
</gene>
<dbReference type="EMBL" id="CAXHTA020000021">
    <property type="protein sequence ID" value="CAL5229972.1"/>
    <property type="molecule type" value="Genomic_DNA"/>
</dbReference>
<evidence type="ECO:0000313" key="4">
    <source>
        <dbReference type="Proteomes" id="UP001497392"/>
    </source>
</evidence>
<dbReference type="Proteomes" id="UP001497392">
    <property type="component" value="Unassembled WGS sequence"/>
</dbReference>
<accession>A0ABP1GDL8</accession>
<evidence type="ECO:0000259" key="2">
    <source>
        <dbReference type="Pfam" id="PF06916"/>
    </source>
</evidence>
<comment type="caution">
    <text evidence="3">The sequence shown here is derived from an EMBL/GenBank/DDBJ whole genome shotgun (WGS) entry which is preliminary data.</text>
</comment>
<organism evidence="3 4">
    <name type="scientific">Coccomyxa viridis</name>
    <dbReference type="NCBI Taxonomy" id="1274662"/>
    <lineage>
        <taxon>Eukaryota</taxon>
        <taxon>Viridiplantae</taxon>
        <taxon>Chlorophyta</taxon>
        <taxon>core chlorophytes</taxon>
        <taxon>Trebouxiophyceae</taxon>
        <taxon>Trebouxiophyceae incertae sedis</taxon>
        <taxon>Coccomyxaceae</taxon>
        <taxon>Coccomyxa</taxon>
    </lineage>
</organism>
<reference evidence="3 4" key="1">
    <citation type="submission" date="2024-06" db="EMBL/GenBank/DDBJ databases">
        <authorList>
            <person name="Kraege A."/>
            <person name="Thomma B."/>
        </authorList>
    </citation>
    <scope>NUCLEOTIDE SEQUENCE [LARGE SCALE GENOMIC DNA]</scope>
</reference>
<feature type="transmembrane region" description="Helical" evidence="1">
    <location>
        <begin position="14"/>
        <end position="34"/>
    </location>
</feature>